<feature type="non-terminal residue" evidence="2">
    <location>
        <position position="110"/>
    </location>
</feature>
<evidence type="ECO:0000313" key="2">
    <source>
        <dbReference type="EMBL" id="SPP88753.1"/>
    </source>
</evidence>
<accession>A0A3B0K634</accession>
<feature type="non-terminal residue" evidence="2">
    <location>
        <position position="1"/>
    </location>
</feature>
<dbReference type="Proteomes" id="UP000268350">
    <property type="component" value="Unassembled WGS sequence"/>
</dbReference>
<dbReference type="EMBL" id="OUUW01000015">
    <property type="protein sequence ID" value="SPP88753.1"/>
    <property type="molecule type" value="Genomic_DNA"/>
</dbReference>
<evidence type="ECO:0000313" key="3">
    <source>
        <dbReference type="Proteomes" id="UP000268350"/>
    </source>
</evidence>
<name>A0A3B0K634_DROGU</name>
<keyword evidence="3" id="KW-1185">Reference proteome</keyword>
<reference evidence="3" key="1">
    <citation type="submission" date="2018-01" db="EMBL/GenBank/DDBJ databases">
        <authorList>
            <person name="Alioto T."/>
            <person name="Alioto T."/>
        </authorList>
    </citation>
    <scope>NUCLEOTIDE SEQUENCE [LARGE SCALE GENOMIC DNA]</scope>
</reference>
<protein>
    <submittedName>
        <fullName evidence="2">Uncharacterized protein</fullName>
    </submittedName>
</protein>
<feature type="region of interest" description="Disordered" evidence="1">
    <location>
        <begin position="88"/>
        <end position="110"/>
    </location>
</feature>
<dbReference type="AlphaFoldDB" id="A0A3B0K634"/>
<dbReference type="OrthoDB" id="431720at2759"/>
<feature type="region of interest" description="Disordered" evidence="1">
    <location>
        <begin position="1"/>
        <end position="21"/>
    </location>
</feature>
<gene>
    <name evidence="2" type="ORF">DGUA_6G019027</name>
</gene>
<feature type="compositionally biased region" description="Basic and acidic residues" evidence="1">
    <location>
        <begin position="1"/>
        <end position="16"/>
    </location>
</feature>
<sequence>NWKERKKPEDDDERKYSPTAVQEPKQSFFNCLLDMAALDKGGSRQNSISFEANGEGAANSQTHLLASTHHHHHANGDAEHNSLATLARRSTIRKRSVRNKKVNKFDKLQA</sequence>
<feature type="compositionally biased region" description="Basic residues" evidence="1">
    <location>
        <begin position="90"/>
        <end position="102"/>
    </location>
</feature>
<evidence type="ECO:0000256" key="1">
    <source>
        <dbReference type="SAM" id="MobiDB-lite"/>
    </source>
</evidence>
<proteinExistence type="predicted"/>
<organism evidence="2 3">
    <name type="scientific">Drosophila guanche</name>
    <name type="common">Fruit fly</name>
    <dbReference type="NCBI Taxonomy" id="7266"/>
    <lineage>
        <taxon>Eukaryota</taxon>
        <taxon>Metazoa</taxon>
        <taxon>Ecdysozoa</taxon>
        <taxon>Arthropoda</taxon>
        <taxon>Hexapoda</taxon>
        <taxon>Insecta</taxon>
        <taxon>Pterygota</taxon>
        <taxon>Neoptera</taxon>
        <taxon>Endopterygota</taxon>
        <taxon>Diptera</taxon>
        <taxon>Brachycera</taxon>
        <taxon>Muscomorpha</taxon>
        <taxon>Ephydroidea</taxon>
        <taxon>Drosophilidae</taxon>
        <taxon>Drosophila</taxon>
        <taxon>Sophophora</taxon>
    </lineage>
</organism>